<reference evidence="2" key="1">
    <citation type="submission" date="2013-10" db="EMBL/GenBank/DDBJ databases">
        <title>Genomic analysis of the causative agents of coccidiosis in chickens.</title>
        <authorList>
            <person name="Reid A.J."/>
            <person name="Blake D."/>
            <person name="Billington K."/>
            <person name="Browne H."/>
            <person name="Dunn M."/>
            <person name="Hung S."/>
            <person name="Kawahara F."/>
            <person name="Miranda-Saavedra D."/>
            <person name="Mourier T."/>
            <person name="Nagra H."/>
            <person name="Otto T.D."/>
            <person name="Rawlings N."/>
            <person name="Sanchez A."/>
            <person name="Sanders M."/>
            <person name="Subramaniam C."/>
            <person name="Tay Y."/>
            <person name="Dear P."/>
            <person name="Doerig C."/>
            <person name="Gruber A."/>
            <person name="Parkinson J."/>
            <person name="Shirley M."/>
            <person name="Wan K.L."/>
            <person name="Berriman M."/>
            <person name="Tomley F."/>
            <person name="Pain A."/>
        </authorList>
    </citation>
    <scope>NUCLEOTIDE SEQUENCE [LARGE SCALE GENOMIC DNA]</scope>
    <source>
        <strain evidence="2">Houghton</strain>
    </source>
</reference>
<accession>U6LBK6</accession>
<gene>
    <name evidence="2" type="ORF">EBH_0010230</name>
</gene>
<feature type="compositionally biased region" description="Polar residues" evidence="1">
    <location>
        <begin position="17"/>
        <end position="36"/>
    </location>
</feature>
<evidence type="ECO:0000256" key="1">
    <source>
        <dbReference type="SAM" id="MobiDB-lite"/>
    </source>
</evidence>
<feature type="region of interest" description="Disordered" evidence="1">
    <location>
        <begin position="106"/>
        <end position="126"/>
    </location>
</feature>
<sequence length="453" mass="48602">MNRRRQDDCAAIADCPPQTNNTYNEPNTTQHSSSPPKQNFEFYGCHIREGGWGFGCSCSRPLLTTALLLTLWGAFSGLAEGQQLEFEYNDQPSEIPLILEEEIQVSPESQEPSAVYGSSGGSEPSLTEISAALPETEKESQISGEFNDSPPSLVEISSNVQGAPEGVAVGSIAGNGRGLDEIVPFLLPLRPYAPLFASPDGSIGIPSGSAAAASAAIAADGFSVSGGATEAAPAPPRFAFYGPQSEDLRVDDCQHFDAFLVSPLPSSVASRFTEFVQKEKLQTDGMPYLHHIHGRPAENPADGEENPRLVVEGGKVTPLWSEFTEENPVFRMDEGTVTLIRLVAPVKSAYDAMASMMLMPIIDVNLAYGDGLVLSYKVSGEEGRQADHRHQDETHRPVAELDVVYKSCFAVEGDSSEPISVRAELRFGGCEPVVLMWKVVCSAGALLQGKLHD</sequence>
<evidence type="ECO:0000313" key="3">
    <source>
        <dbReference type="Proteomes" id="UP000030750"/>
    </source>
</evidence>
<keyword evidence="3" id="KW-1185">Reference proteome</keyword>
<name>U6LBK6_9EIME</name>
<proteinExistence type="predicted"/>
<protein>
    <submittedName>
        <fullName evidence="2">Uncharacterized protein</fullName>
    </submittedName>
</protein>
<dbReference type="VEuPathDB" id="ToxoDB:EBH_0010230"/>
<dbReference type="EMBL" id="HG710235">
    <property type="protein sequence ID" value="CDJ45914.1"/>
    <property type="molecule type" value="Genomic_DNA"/>
</dbReference>
<evidence type="ECO:0000313" key="2">
    <source>
        <dbReference type="EMBL" id="CDJ45914.1"/>
    </source>
</evidence>
<organism evidence="2 3">
    <name type="scientific">Eimeria brunetti</name>
    <dbReference type="NCBI Taxonomy" id="51314"/>
    <lineage>
        <taxon>Eukaryota</taxon>
        <taxon>Sar</taxon>
        <taxon>Alveolata</taxon>
        <taxon>Apicomplexa</taxon>
        <taxon>Conoidasida</taxon>
        <taxon>Coccidia</taxon>
        <taxon>Eucoccidiorida</taxon>
        <taxon>Eimeriorina</taxon>
        <taxon>Eimeriidae</taxon>
        <taxon>Eimeria</taxon>
    </lineage>
</organism>
<dbReference type="OrthoDB" id="345759at2759"/>
<dbReference type="AlphaFoldDB" id="U6LBK6"/>
<feature type="region of interest" description="Disordered" evidence="1">
    <location>
        <begin position="14"/>
        <end position="36"/>
    </location>
</feature>
<reference evidence="2" key="2">
    <citation type="submission" date="2013-10" db="EMBL/GenBank/DDBJ databases">
        <authorList>
            <person name="Aslett M."/>
        </authorList>
    </citation>
    <scope>NUCLEOTIDE SEQUENCE [LARGE SCALE GENOMIC DNA]</scope>
    <source>
        <strain evidence="2">Houghton</strain>
    </source>
</reference>
<dbReference type="Proteomes" id="UP000030750">
    <property type="component" value="Unassembled WGS sequence"/>
</dbReference>